<sequence length="77" mass="8709">MPSGRILFPRNRDLDPSPIPCVEVSRQKNMKKKVKEPQASARLCNETEVDRCCSLLTAMPRHEFLTLPSLRGSDLLS</sequence>
<reference evidence="1" key="1">
    <citation type="submission" date="2021-02" db="EMBL/GenBank/DDBJ databases">
        <authorList>
            <person name="Steward A R."/>
        </authorList>
    </citation>
    <scope>NUCLEOTIDE SEQUENCE</scope>
</reference>
<proteinExistence type="predicted"/>
<accession>A0A821TWP2</accession>
<dbReference type="EMBL" id="CAJOBZ010000027">
    <property type="protein sequence ID" value="CAF4879844.1"/>
    <property type="molecule type" value="Genomic_DNA"/>
</dbReference>
<dbReference type="Proteomes" id="UP000663880">
    <property type="component" value="Unassembled WGS sequence"/>
</dbReference>
<evidence type="ECO:0000313" key="2">
    <source>
        <dbReference type="Proteomes" id="UP000663880"/>
    </source>
</evidence>
<keyword evidence="2" id="KW-1185">Reference proteome</keyword>
<name>A0A821TWP2_9NEOP</name>
<dbReference type="AlphaFoldDB" id="A0A821TWP2"/>
<evidence type="ECO:0000313" key="1">
    <source>
        <dbReference type="EMBL" id="CAF4879844.1"/>
    </source>
</evidence>
<comment type="caution">
    <text evidence="1">The sequence shown here is derived from an EMBL/GenBank/DDBJ whole genome shotgun (WGS) entry which is preliminary data.</text>
</comment>
<protein>
    <submittedName>
        <fullName evidence="1">Uncharacterized protein</fullName>
    </submittedName>
</protein>
<gene>
    <name evidence="1" type="ORF">PMACD_LOCUS9507</name>
</gene>
<organism evidence="1 2">
    <name type="scientific">Pieris macdunnoughi</name>
    <dbReference type="NCBI Taxonomy" id="345717"/>
    <lineage>
        <taxon>Eukaryota</taxon>
        <taxon>Metazoa</taxon>
        <taxon>Ecdysozoa</taxon>
        <taxon>Arthropoda</taxon>
        <taxon>Hexapoda</taxon>
        <taxon>Insecta</taxon>
        <taxon>Pterygota</taxon>
        <taxon>Neoptera</taxon>
        <taxon>Endopterygota</taxon>
        <taxon>Lepidoptera</taxon>
        <taxon>Glossata</taxon>
        <taxon>Ditrysia</taxon>
        <taxon>Papilionoidea</taxon>
        <taxon>Pieridae</taxon>
        <taxon>Pierinae</taxon>
        <taxon>Pieris</taxon>
    </lineage>
</organism>